<keyword evidence="1" id="KW-1133">Transmembrane helix</keyword>
<evidence type="ECO:0000256" key="1">
    <source>
        <dbReference type="SAM" id="Phobius"/>
    </source>
</evidence>
<dbReference type="OrthoDB" id="1443721at2"/>
<evidence type="ECO:0000313" key="4">
    <source>
        <dbReference type="Proteomes" id="UP000237056"/>
    </source>
</evidence>
<organism evidence="3 4">
    <name type="scientific">Flavobacterium croceum DSM 17960</name>
    <dbReference type="NCBI Taxonomy" id="1121886"/>
    <lineage>
        <taxon>Bacteria</taxon>
        <taxon>Pseudomonadati</taxon>
        <taxon>Bacteroidota</taxon>
        <taxon>Flavobacteriia</taxon>
        <taxon>Flavobacteriales</taxon>
        <taxon>Flavobacteriaceae</taxon>
        <taxon>Flavobacterium</taxon>
    </lineage>
</organism>
<accession>A0A2S4NAX2</accession>
<sequence length="109" mass="13704">MNAEQHEIYEYARKRIAQKKRFYFHFFVFFTTSVFLFILNKWVGIGKEYHWHLWATLIWLFLVIIHFIQVFIIDSFMNKKWEREQIDRLMAMQQKKLEQLKNELENQKK</sequence>
<protein>
    <submittedName>
        <fullName evidence="3">2TM domain-containing protein</fullName>
    </submittedName>
</protein>
<keyword evidence="1" id="KW-0472">Membrane</keyword>
<dbReference type="RefSeq" id="WP_103725261.1">
    <property type="nucleotide sequence ID" value="NZ_PQNY01000003.1"/>
</dbReference>
<reference evidence="3 4" key="1">
    <citation type="submission" date="2018-01" db="EMBL/GenBank/DDBJ databases">
        <title>Genomic Encyclopedia of Type Strains, Phase I: the one thousand microbial genomes (KMG-I) project.</title>
        <authorList>
            <person name="Goeker M."/>
        </authorList>
    </citation>
    <scope>NUCLEOTIDE SEQUENCE [LARGE SCALE GENOMIC DNA]</scope>
    <source>
        <strain evidence="3 4">DSM 17960</strain>
    </source>
</reference>
<keyword evidence="4" id="KW-1185">Reference proteome</keyword>
<dbReference type="EMBL" id="PQNY01000003">
    <property type="protein sequence ID" value="POS02603.1"/>
    <property type="molecule type" value="Genomic_DNA"/>
</dbReference>
<dbReference type="Pfam" id="PF13239">
    <property type="entry name" value="2TM"/>
    <property type="match status" value="1"/>
</dbReference>
<dbReference type="AlphaFoldDB" id="A0A2S4NAX2"/>
<comment type="caution">
    <text evidence="3">The sequence shown here is derived from an EMBL/GenBank/DDBJ whole genome shotgun (WGS) entry which is preliminary data.</text>
</comment>
<evidence type="ECO:0000259" key="2">
    <source>
        <dbReference type="Pfam" id="PF13239"/>
    </source>
</evidence>
<feature type="transmembrane region" description="Helical" evidence="1">
    <location>
        <begin position="51"/>
        <end position="73"/>
    </location>
</feature>
<proteinExistence type="predicted"/>
<name>A0A2S4NAX2_9FLAO</name>
<dbReference type="InterPro" id="IPR025698">
    <property type="entry name" value="2TM_dom"/>
</dbReference>
<evidence type="ECO:0000313" key="3">
    <source>
        <dbReference type="EMBL" id="POS02603.1"/>
    </source>
</evidence>
<dbReference type="Proteomes" id="UP000237056">
    <property type="component" value="Unassembled WGS sequence"/>
</dbReference>
<feature type="transmembrane region" description="Helical" evidence="1">
    <location>
        <begin position="22"/>
        <end position="39"/>
    </location>
</feature>
<feature type="domain" description="2TM" evidence="2">
    <location>
        <begin position="10"/>
        <end position="90"/>
    </location>
</feature>
<keyword evidence="1" id="KW-0812">Transmembrane</keyword>
<gene>
    <name evidence="3" type="ORF">Q361_103115</name>
</gene>